<dbReference type="InterPro" id="IPR048960">
    <property type="entry name" value="POLQ-like_helical"/>
</dbReference>
<dbReference type="Gene3D" id="3.30.710.10">
    <property type="entry name" value="Potassium Channel Kv1.1, Chain A"/>
    <property type="match status" value="1"/>
</dbReference>
<protein>
    <submittedName>
        <fullName evidence="10">DNA polymerase theta subunit</fullName>
    </submittedName>
</protein>
<keyword evidence="4" id="KW-0067">ATP-binding</keyword>
<dbReference type="GO" id="GO:0016787">
    <property type="term" value="F:hydrolase activity"/>
    <property type="evidence" value="ECO:0007669"/>
    <property type="project" value="UniProtKB-KW"/>
</dbReference>
<dbReference type="InterPro" id="IPR014001">
    <property type="entry name" value="Helicase_ATP-bd"/>
</dbReference>
<dbReference type="Pfam" id="PF20470">
    <property type="entry name" value="HTH_61"/>
    <property type="match status" value="1"/>
</dbReference>
<evidence type="ECO:0000259" key="8">
    <source>
        <dbReference type="PROSITE" id="PS51192"/>
    </source>
</evidence>
<evidence type="ECO:0000256" key="5">
    <source>
        <dbReference type="ARBA" id="ARBA00048988"/>
    </source>
</evidence>
<name>A0A365MLK7_GIBIN</name>
<dbReference type="InterPro" id="IPR011545">
    <property type="entry name" value="DEAD/DEAH_box_helicase_dom"/>
</dbReference>
<sequence>MKSMRGLLHTTSVETSNEQKTTFATTSVAGHKRSLSTVGEEHHFRASTSRATVQFQRAVSLPSAPPRISASRIVRLDERVGPSEYSQRRAIAATPTSSCDPELELSHSTYGLPQQLVDNFASLGINQIYPWQKACLKGPGLLTGEKNLVYCAPTGGGKSLVADVLMLKRILEEKGTKALLVLPYVALVQEKVRWLRSVVQGLRFASETTVDDDKRIWRRRADENTVRVIGFFGGGKVRATWADFDIGVCTLEKANALVNTAIDDCSISKLRAVVLDELHMVDDDHRGYLLELVATKLLSLEQRVQIVGMSATLPNMDMMARWLEGHCYETRYRPVPIEEHVVYDGNIYPAGSTSSLIKKAAQLNSRSTQTQAQMRPIRRIEPSTHKELRDPVLNAVVTLAHETAVAGFGALVFAGSRGMCESDARWISRAMPQPHELKADVVDRRMDLLGELRSLNTGVDPVLEETVLYGVAFHQRDLIAAAYDSGTLLVCVATCSLAAGINLPARRVILHNCRMGREFVGPSMLRQMRGRAGRQGKASIGETYLCCRENDLEQVVDLMNAELPPVASCLNTENRRIQRALLEVISIRLAMSHESIEDYFSKSLLSHTHSAKFVNDCITSSLEEIESMGFVTSDSLSMFTATQLGRAIVASAIDPDDGVFVHSELSRALQAFVMDGEMHVLYTFTPVQEFGVMVNWQVFRNEMEGLDESGLRVLRLLGIKPTTILKLAQGATLRETTPEEKQVARVHRRFYLALQLRDLCNEIPIHIVARKYDVPRGIVQNLSQTCQGFAAGMIKFCQQMSWGVMAAALEHFSDRLVAGARADLLALAKIPFIKSRTARVFWDNGFRTVATIANADPTELLPILMQAQPNKIRLKGKDNEKYEEKLLVKAKVISDAASKIWILGSFVMADDAGNAEIAGSTVTVHTLADAMGVPQPQVMVIDRVYEEEKEEHFPSTTEDLWVSSADGRYCSAPVPIRVGPLNNMQTFYVHKDILVQAEWFQKALCGNFREASEQFIDLPEEDPAIFHFLVAFLYEGCYEPIKPAASVLEPEVDKGKGIEVDPEPAEASDSSSSSSSSSSGSSGASWRRRRRARQTRHAEAEETLEKHPGHHRPGCSCPRCLARRDFSRCWQCGAQRSREGNPPVPVPYGRGAPRRGIHPPGVFPPPVSIPMPPQQSQPERITGEDLRTWFLAYELNLDVYICATRYLMDDFRKAVMRSCIDMLETAGWDAAQPKMMHLCRKLYHSVPEVDDLLKMVMARVGFLQPLLWKRAPVETSEFLVSNPELAATILRETVMRHSQPAADLPSMEHVHTTAYEDEWQNLGRAPARTRAYH</sequence>
<feature type="domain" description="Helicase ATP-binding" evidence="8">
    <location>
        <begin position="139"/>
        <end position="331"/>
    </location>
</feature>
<dbReference type="InterPro" id="IPR001650">
    <property type="entry name" value="Helicase_C-like"/>
</dbReference>
<dbReference type="PROSITE" id="PS51192">
    <property type="entry name" value="HELICASE_ATP_BIND_1"/>
    <property type="match status" value="1"/>
</dbReference>
<dbReference type="PANTHER" id="PTHR47961:SF6">
    <property type="entry name" value="DNA-DIRECTED DNA POLYMERASE"/>
    <property type="match status" value="1"/>
</dbReference>
<dbReference type="GO" id="GO:0043138">
    <property type="term" value="F:3'-5' DNA helicase activity"/>
    <property type="evidence" value="ECO:0007669"/>
    <property type="project" value="UniProtKB-EC"/>
</dbReference>
<dbReference type="Gene3D" id="3.40.50.300">
    <property type="entry name" value="P-loop containing nucleotide triphosphate hydrolases"/>
    <property type="match status" value="2"/>
</dbReference>
<feature type="compositionally biased region" description="Basic residues" evidence="6">
    <location>
        <begin position="1086"/>
        <end position="1095"/>
    </location>
</feature>
<evidence type="ECO:0000256" key="3">
    <source>
        <dbReference type="ARBA" id="ARBA00022806"/>
    </source>
</evidence>
<dbReference type="InterPro" id="IPR027417">
    <property type="entry name" value="P-loop_NTPase"/>
</dbReference>
<dbReference type="InterPro" id="IPR011333">
    <property type="entry name" value="SKP1/BTB/POZ_sf"/>
</dbReference>
<comment type="caution">
    <text evidence="10">The sequence shown here is derived from an EMBL/GenBank/DDBJ whole genome shotgun (WGS) entry which is preliminary data.</text>
</comment>
<feature type="region of interest" description="Disordered" evidence="6">
    <location>
        <begin position="1"/>
        <end position="20"/>
    </location>
</feature>
<comment type="catalytic activity">
    <reaction evidence="5">
        <text>ATP + H2O = ADP + phosphate + H(+)</text>
        <dbReference type="Rhea" id="RHEA:13065"/>
        <dbReference type="ChEBI" id="CHEBI:15377"/>
        <dbReference type="ChEBI" id="CHEBI:15378"/>
        <dbReference type="ChEBI" id="CHEBI:30616"/>
        <dbReference type="ChEBI" id="CHEBI:43474"/>
        <dbReference type="ChEBI" id="CHEBI:456216"/>
        <dbReference type="EC" id="5.6.2.4"/>
    </reaction>
</comment>
<dbReference type="InterPro" id="IPR050474">
    <property type="entry name" value="Hel308_SKI2-like"/>
</dbReference>
<feature type="domain" description="Helicase C-terminal" evidence="9">
    <location>
        <begin position="391"/>
        <end position="585"/>
    </location>
</feature>
<dbReference type="Pfam" id="PF21099">
    <property type="entry name" value="POLQ_helical"/>
    <property type="match status" value="1"/>
</dbReference>
<organism evidence="10 11">
    <name type="scientific">Gibberella intermedia</name>
    <name type="common">Bulb rot disease fungus</name>
    <name type="synonym">Fusarium proliferatum</name>
    <dbReference type="NCBI Taxonomy" id="948311"/>
    <lineage>
        <taxon>Eukaryota</taxon>
        <taxon>Fungi</taxon>
        <taxon>Dikarya</taxon>
        <taxon>Ascomycota</taxon>
        <taxon>Pezizomycotina</taxon>
        <taxon>Sordariomycetes</taxon>
        <taxon>Hypocreomycetidae</taxon>
        <taxon>Hypocreales</taxon>
        <taxon>Nectriaceae</taxon>
        <taxon>Fusarium</taxon>
        <taxon>Fusarium fujikuroi species complex</taxon>
    </lineage>
</organism>
<dbReference type="CDD" id="cd18026">
    <property type="entry name" value="DEXHc_POLQ-like"/>
    <property type="match status" value="1"/>
</dbReference>
<dbReference type="FunFam" id="1.10.3380.20:FF:000005">
    <property type="entry name" value="DNA-directed DNA polymerase theta, putative"/>
    <property type="match status" value="1"/>
</dbReference>
<dbReference type="PROSITE" id="PS51194">
    <property type="entry name" value="HELICASE_CTER"/>
    <property type="match status" value="1"/>
</dbReference>
<dbReference type="InterPro" id="IPR000210">
    <property type="entry name" value="BTB/POZ_dom"/>
</dbReference>
<evidence type="ECO:0000259" key="9">
    <source>
        <dbReference type="PROSITE" id="PS51194"/>
    </source>
</evidence>
<dbReference type="Proteomes" id="UP000251714">
    <property type="component" value="Unassembled WGS sequence"/>
</dbReference>
<dbReference type="EMBL" id="PKMI01000083">
    <property type="protein sequence ID" value="RBA09322.1"/>
    <property type="molecule type" value="Genomic_DNA"/>
</dbReference>
<feature type="compositionally biased region" description="Polar residues" evidence="6">
    <location>
        <begin position="9"/>
        <end position="20"/>
    </location>
</feature>
<dbReference type="CDD" id="cd18186">
    <property type="entry name" value="BTB_POZ_ZBTB_KLHL-like"/>
    <property type="match status" value="1"/>
</dbReference>
<evidence type="ECO:0000256" key="4">
    <source>
        <dbReference type="ARBA" id="ARBA00022840"/>
    </source>
</evidence>
<dbReference type="SUPFAM" id="SSF54695">
    <property type="entry name" value="POZ domain"/>
    <property type="match status" value="1"/>
</dbReference>
<reference evidence="10 11" key="1">
    <citation type="submission" date="2017-12" db="EMBL/GenBank/DDBJ databases">
        <title>Genome sequence of the mycotoxigenic crop pathogen Fusarium proliferatum, strain ITEM 2341 from Date Palm.</title>
        <authorList>
            <person name="Almiman B.F."/>
            <person name="Shittu T.A."/>
            <person name="Muthumeenakshi S."/>
            <person name="Baroncelli R."/>
            <person name="Sreenivasaprasada S."/>
        </authorList>
    </citation>
    <scope>NUCLEOTIDE SEQUENCE [LARGE SCALE GENOMIC DNA]</scope>
    <source>
        <strain evidence="10 11">ITEM 2341</strain>
    </source>
</reference>
<evidence type="ECO:0000256" key="1">
    <source>
        <dbReference type="ARBA" id="ARBA00022741"/>
    </source>
</evidence>
<evidence type="ECO:0000256" key="2">
    <source>
        <dbReference type="ARBA" id="ARBA00022801"/>
    </source>
</evidence>
<proteinExistence type="predicted"/>
<feature type="region of interest" description="Disordered" evidence="6">
    <location>
        <begin position="1055"/>
        <end position="1113"/>
    </location>
</feature>
<dbReference type="GO" id="GO:0003676">
    <property type="term" value="F:nucleic acid binding"/>
    <property type="evidence" value="ECO:0007669"/>
    <property type="project" value="InterPro"/>
</dbReference>
<evidence type="ECO:0000313" key="11">
    <source>
        <dbReference type="Proteomes" id="UP000251714"/>
    </source>
</evidence>
<feature type="domain" description="BTB" evidence="7">
    <location>
        <begin position="972"/>
        <end position="1036"/>
    </location>
</feature>
<dbReference type="InterPro" id="IPR046931">
    <property type="entry name" value="HTH_61"/>
</dbReference>
<dbReference type="PANTHER" id="PTHR47961">
    <property type="entry name" value="DNA POLYMERASE THETA, PUTATIVE (AFU_ORTHOLOGUE AFUA_1G05260)-RELATED"/>
    <property type="match status" value="1"/>
</dbReference>
<dbReference type="GO" id="GO:0005524">
    <property type="term" value="F:ATP binding"/>
    <property type="evidence" value="ECO:0007669"/>
    <property type="project" value="UniProtKB-KW"/>
</dbReference>
<gene>
    <name evidence="10" type="ORF">FPRO05_06459</name>
</gene>
<evidence type="ECO:0000313" key="10">
    <source>
        <dbReference type="EMBL" id="RBA09322.1"/>
    </source>
</evidence>
<keyword evidence="2" id="KW-0378">Hydrolase</keyword>
<dbReference type="PROSITE" id="PS50097">
    <property type="entry name" value="BTB"/>
    <property type="match status" value="1"/>
</dbReference>
<evidence type="ECO:0000256" key="6">
    <source>
        <dbReference type="SAM" id="MobiDB-lite"/>
    </source>
</evidence>
<accession>A0A365MLK7</accession>
<dbReference type="Gene3D" id="1.10.3380.20">
    <property type="match status" value="1"/>
</dbReference>
<keyword evidence="1" id="KW-0547">Nucleotide-binding</keyword>
<feature type="compositionally biased region" description="Low complexity" evidence="6">
    <location>
        <begin position="1067"/>
        <end position="1085"/>
    </location>
</feature>
<dbReference type="Pfam" id="PF25453">
    <property type="entry name" value="DUF7898"/>
    <property type="match status" value="1"/>
</dbReference>
<feature type="compositionally biased region" description="Basic and acidic residues" evidence="6">
    <location>
        <begin position="1096"/>
        <end position="1107"/>
    </location>
</feature>
<dbReference type="SUPFAM" id="SSF52540">
    <property type="entry name" value="P-loop containing nucleoside triphosphate hydrolases"/>
    <property type="match status" value="1"/>
</dbReference>
<dbReference type="Pfam" id="PF00270">
    <property type="entry name" value="DEAD"/>
    <property type="match status" value="1"/>
</dbReference>
<evidence type="ECO:0000259" key="7">
    <source>
        <dbReference type="PROSITE" id="PS50097"/>
    </source>
</evidence>
<dbReference type="InterPro" id="IPR057220">
    <property type="entry name" value="DUF7898"/>
</dbReference>
<dbReference type="SMART" id="SM00490">
    <property type="entry name" value="HELICc"/>
    <property type="match status" value="1"/>
</dbReference>
<dbReference type="SUPFAM" id="SSF158702">
    <property type="entry name" value="Sec63 N-terminal domain-like"/>
    <property type="match status" value="1"/>
</dbReference>
<dbReference type="SMART" id="SM00487">
    <property type="entry name" value="DEXDc"/>
    <property type="match status" value="1"/>
</dbReference>
<keyword evidence="3" id="KW-0347">Helicase</keyword>